<feature type="domain" description="DUF1746" evidence="3">
    <location>
        <begin position="61"/>
        <end position="173"/>
    </location>
</feature>
<evidence type="ECO:0000313" key="4">
    <source>
        <dbReference type="EMBL" id="KAJ5475549.1"/>
    </source>
</evidence>
<reference evidence="4" key="1">
    <citation type="submission" date="2022-12" db="EMBL/GenBank/DDBJ databases">
        <authorList>
            <person name="Petersen C."/>
        </authorList>
    </citation>
    <scope>NUCLEOTIDE SEQUENCE</scope>
    <source>
        <strain evidence="4">IBT 30728</strain>
    </source>
</reference>
<dbReference type="EMBL" id="JAPWDQ010000011">
    <property type="protein sequence ID" value="KAJ5475549.1"/>
    <property type="molecule type" value="Genomic_DNA"/>
</dbReference>
<dbReference type="AlphaFoldDB" id="A0A9W9WU67"/>
<dbReference type="GeneID" id="81627686"/>
<evidence type="ECO:0000259" key="3">
    <source>
        <dbReference type="Pfam" id="PF08508"/>
    </source>
</evidence>
<feature type="compositionally biased region" description="Polar residues" evidence="1">
    <location>
        <begin position="228"/>
        <end position="250"/>
    </location>
</feature>
<feature type="region of interest" description="Disordered" evidence="1">
    <location>
        <begin position="188"/>
        <end position="250"/>
    </location>
</feature>
<dbReference type="RefSeq" id="XP_056787302.1">
    <property type="nucleotide sequence ID" value="XM_056937437.1"/>
</dbReference>
<proteinExistence type="predicted"/>
<dbReference type="GO" id="GO:0044695">
    <property type="term" value="C:Dsc E3 ubiquitin ligase complex"/>
    <property type="evidence" value="ECO:0007669"/>
    <property type="project" value="InterPro"/>
</dbReference>
<dbReference type="GO" id="GO:0005783">
    <property type="term" value="C:endoplasmic reticulum"/>
    <property type="evidence" value="ECO:0007669"/>
    <property type="project" value="TreeGrafter"/>
</dbReference>
<name>A0A9W9WU67_9EURO</name>
<dbReference type="GO" id="GO:0032933">
    <property type="term" value="P:SREBP signaling pathway"/>
    <property type="evidence" value="ECO:0007669"/>
    <property type="project" value="InterPro"/>
</dbReference>
<gene>
    <name evidence="4" type="ORF">N7539_007836</name>
</gene>
<keyword evidence="2" id="KW-0812">Transmembrane</keyword>
<evidence type="ECO:0000313" key="5">
    <source>
        <dbReference type="Proteomes" id="UP001148312"/>
    </source>
</evidence>
<feature type="transmembrane region" description="Helical" evidence="2">
    <location>
        <begin position="156"/>
        <end position="178"/>
    </location>
</feature>
<reference evidence="4" key="2">
    <citation type="journal article" date="2023" name="IMA Fungus">
        <title>Comparative genomic study of the Penicillium genus elucidates a diverse pangenome and 15 lateral gene transfer events.</title>
        <authorList>
            <person name="Petersen C."/>
            <person name="Sorensen T."/>
            <person name="Nielsen M.R."/>
            <person name="Sondergaard T.E."/>
            <person name="Sorensen J.L."/>
            <person name="Fitzpatrick D.A."/>
            <person name="Frisvad J.C."/>
            <person name="Nielsen K.L."/>
        </authorList>
    </citation>
    <scope>NUCLEOTIDE SEQUENCE</scope>
    <source>
        <strain evidence="4">IBT 30728</strain>
    </source>
</reference>
<accession>A0A9W9WU67</accession>
<protein>
    <recommendedName>
        <fullName evidence="3">DUF1746 domain-containing protein</fullName>
    </recommendedName>
</protein>
<dbReference type="PANTHER" id="PTHR39405">
    <property type="entry name" value="DSC E3 UBIQUITIN LIGASE COMPLEX SUBUNIT 4"/>
    <property type="match status" value="1"/>
</dbReference>
<keyword evidence="2" id="KW-0472">Membrane</keyword>
<feature type="transmembrane region" description="Helical" evidence="2">
    <location>
        <begin position="72"/>
        <end position="96"/>
    </location>
</feature>
<comment type="caution">
    <text evidence="4">The sequence shown here is derived from an EMBL/GenBank/DDBJ whole genome shotgun (WGS) entry which is preliminary data.</text>
</comment>
<sequence>MTDVGVFRDAEHIANVSGITFDDVDASSPRGSADIRGQDCSRLKKLQTAAKVAFIDKALRDLDILIHCELSALYYMDCSLILLVFRAAVQLFFFTPKEPPFDPTRNQPFIGAIFVSNVISMLFHAFLVRPEVGESTRGYQHGGLFIDFIGQKPVSVFRLLVFDMFIFVVDIIMLALIIERVKTVGPKATNLPGASENSTAADADTDAASAQANTQDYDAEERGVRNADGTSPISGSSSEHAASNTLPTINIDTGDFDETTSLLADPSIAENASIPRGGHPLDLFASGQSIIMDMGFISTIGDQWRHMATPIRRGDARLSPQAATSLRDRLGLQRFGLQMGADGRLVRITP</sequence>
<evidence type="ECO:0000256" key="2">
    <source>
        <dbReference type="SAM" id="Phobius"/>
    </source>
</evidence>
<keyword evidence="2" id="KW-1133">Transmembrane helix</keyword>
<organism evidence="4 5">
    <name type="scientific">Penicillium diatomitis</name>
    <dbReference type="NCBI Taxonomy" id="2819901"/>
    <lineage>
        <taxon>Eukaryota</taxon>
        <taxon>Fungi</taxon>
        <taxon>Dikarya</taxon>
        <taxon>Ascomycota</taxon>
        <taxon>Pezizomycotina</taxon>
        <taxon>Eurotiomycetes</taxon>
        <taxon>Eurotiomycetidae</taxon>
        <taxon>Eurotiales</taxon>
        <taxon>Aspergillaceae</taxon>
        <taxon>Penicillium</taxon>
    </lineage>
</organism>
<feature type="compositionally biased region" description="Low complexity" evidence="1">
    <location>
        <begin position="197"/>
        <end position="216"/>
    </location>
</feature>
<dbReference type="Proteomes" id="UP001148312">
    <property type="component" value="Unassembled WGS sequence"/>
</dbReference>
<dbReference type="InterPro" id="IPR038967">
    <property type="entry name" value="Dsc4-like"/>
</dbReference>
<evidence type="ECO:0000256" key="1">
    <source>
        <dbReference type="SAM" id="MobiDB-lite"/>
    </source>
</evidence>
<keyword evidence="5" id="KW-1185">Reference proteome</keyword>
<dbReference type="Pfam" id="PF08508">
    <property type="entry name" value="DUF1746"/>
    <property type="match status" value="1"/>
</dbReference>
<feature type="transmembrane region" description="Helical" evidence="2">
    <location>
        <begin position="108"/>
        <end position="127"/>
    </location>
</feature>
<dbReference type="InterPro" id="IPR013715">
    <property type="entry name" value="DUF1746"/>
</dbReference>
<dbReference type="PANTHER" id="PTHR39405:SF1">
    <property type="entry name" value="DSC E3 UBIQUITIN LIGASE COMPLEX SUBUNIT 4"/>
    <property type="match status" value="1"/>
</dbReference>